<gene>
    <name evidence="2" type="ORF">BT96DRAFT_1007853</name>
</gene>
<sequence length="220" mass="23220">MNAENDIKPGMFKQTPHPQALFTPTSLIIYVFRKYFSAISILFWIAGVGAVPAPTLTVTLYTAFPTEFIPSHCPSAVLQKRSIYVSNPATIMTFAATFSAPASTEMDGTTTISLPATTKTDEATNSIPAEVFTENYTLVESSGGFWFSFSSFASGTGNALYETCTFDANGGTSASCIEIDYIASSSGSLQTAATSFEASKTPLVVLPVPTSSSNTAISTS</sequence>
<keyword evidence="1" id="KW-0812">Transmembrane</keyword>
<keyword evidence="1" id="KW-0472">Membrane</keyword>
<name>A0A6A4GGM0_9AGAR</name>
<evidence type="ECO:0000313" key="2">
    <source>
        <dbReference type="EMBL" id="KAE9384651.1"/>
    </source>
</evidence>
<keyword evidence="1" id="KW-1133">Transmembrane helix</keyword>
<dbReference type="AlphaFoldDB" id="A0A6A4GGM0"/>
<keyword evidence="3" id="KW-1185">Reference proteome</keyword>
<dbReference type="EMBL" id="ML770102">
    <property type="protein sequence ID" value="KAE9384651.1"/>
    <property type="molecule type" value="Genomic_DNA"/>
</dbReference>
<feature type="transmembrane region" description="Helical" evidence="1">
    <location>
        <begin position="41"/>
        <end position="64"/>
    </location>
</feature>
<evidence type="ECO:0000313" key="3">
    <source>
        <dbReference type="Proteomes" id="UP000799118"/>
    </source>
</evidence>
<dbReference type="Proteomes" id="UP000799118">
    <property type="component" value="Unassembled WGS sequence"/>
</dbReference>
<proteinExistence type="predicted"/>
<accession>A0A6A4GGM0</accession>
<evidence type="ECO:0000256" key="1">
    <source>
        <dbReference type="SAM" id="Phobius"/>
    </source>
</evidence>
<reference evidence="2" key="1">
    <citation type="journal article" date="2019" name="Environ. Microbiol.">
        <title>Fungal ecological strategies reflected in gene transcription - a case study of two litter decomposers.</title>
        <authorList>
            <person name="Barbi F."/>
            <person name="Kohler A."/>
            <person name="Barry K."/>
            <person name="Baskaran P."/>
            <person name="Daum C."/>
            <person name="Fauchery L."/>
            <person name="Ihrmark K."/>
            <person name="Kuo A."/>
            <person name="LaButti K."/>
            <person name="Lipzen A."/>
            <person name="Morin E."/>
            <person name="Grigoriev I.V."/>
            <person name="Henrissat B."/>
            <person name="Lindahl B."/>
            <person name="Martin F."/>
        </authorList>
    </citation>
    <scope>NUCLEOTIDE SEQUENCE</scope>
    <source>
        <strain evidence="2">JB14</strain>
    </source>
</reference>
<protein>
    <submittedName>
        <fullName evidence="2">Uncharacterized protein</fullName>
    </submittedName>
</protein>
<organism evidence="2 3">
    <name type="scientific">Gymnopus androsaceus JB14</name>
    <dbReference type="NCBI Taxonomy" id="1447944"/>
    <lineage>
        <taxon>Eukaryota</taxon>
        <taxon>Fungi</taxon>
        <taxon>Dikarya</taxon>
        <taxon>Basidiomycota</taxon>
        <taxon>Agaricomycotina</taxon>
        <taxon>Agaricomycetes</taxon>
        <taxon>Agaricomycetidae</taxon>
        <taxon>Agaricales</taxon>
        <taxon>Marasmiineae</taxon>
        <taxon>Omphalotaceae</taxon>
        <taxon>Gymnopus</taxon>
    </lineage>
</organism>